<dbReference type="InterPro" id="IPR020625">
    <property type="entry name" value="Schiff_base-form_aldolases_AS"/>
</dbReference>
<organism evidence="7 9">
    <name type="scientific">Eisenbergiella tayi</name>
    <dbReference type="NCBI Taxonomy" id="1432052"/>
    <lineage>
        <taxon>Bacteria</taxon>
        <taxon>Bacillati</taxon>
        <taxon>Bacillota</taxon>
        <taxon>Clostridia</taxon>
        <taxon>Lachnospirales</taxon>
        <taxon>Lachnospiraceae</taxon>
        <taxon>Eisenbergiella</taxon>
    </lineage>
</organism>
<dbReference type="GO" id="GO:0044281">
    <property type="term" value="P:small molecule metabolic process"/>
    <property type="evidence" value="ECO:0007669"/>
    <property type="project" value="UniProtKB-ARBA"/>
</dbReference>
<evidence type="ECO:0000256" key="1">
    <source>
        <dbReference type="ARBA" id="ARBA00007592"/>
    </source>
</evidence>
<protein>
    <submittedName>
        <fullName evidence="7">Dihydrodipicolinate synthase family protein</fullName>
    </submittedName>
</protein>
<evidence type="ECO:0000256" key="2">
    <source>
        <dbReference type="ARBA" id="ARBA00023239"/>
    </source>
</evidence>
<dbReference type="SUPFAM" id="SSF51569">
    <property type="entry name" value="Aldolase"/>
    <property type="match status" value="1"/>
</dbReference>
<sequence>MKKLYGVTAAMVTPFTENGKVDTRNLAILTDKLVKKGIHCLYPCGTTGEMVHLTEDERKEIAETVVRAADGRARVFIHCGAMRQEETEALLDHAFSIGADGAGIVTPMFLGADDKETAVYYKRLSSLVPSDFPIYFYNIPQCSGNDLKVTTAAEIARDCNNVIGIKYSFPDMLRTLEYLHIPSFSVLHGCDKMFAELLMMGCDGTVSGVAGVFPEPFTAVYDAFQGKDLDEMKKWQDICVDFCDLLRCGSNMSWFKEALRLRGLPVGGMRAPQLDLPEEETKILFHELKALCEKSGIPLEL</sequence>
<comment type="similarity">
    <text evidence="1 4">Belongs to the DapA family.</text>
</comment>
<evidence type="ECO:0000313" key="9">
    <source>
        <dbReference type="Proteomes" id="UP000094271"/>
    </source>
</evidence>
<dbReference type="PROSITE" id="PS00666">
    <property type="entry name" value="DHDPS_2"/>
    <property type="match status" value="1"/>
</dbReference>
<evidence type="ECO:0000313" key="7">
    <source>
        <dbReference type="EMBL" id="ODR48432.1"/>
    </source>
</evidence>
<dbReference type="Pfam" id="PF00701">
    <property type="entry name" value="DHDPS"/>
    <property type="match status" value="1"/>
</dbReference>
<evidence type="ECO:0000313" key="8">
    <source>
        <dbReference type="EMBL" id="ODR61546.1"/>
    </source>
</evidence>
<dbReference type="Proteomes" id="UP000094869">
    <property type="component" value="Unassembled WGS sequence"/>
</dbReference>
<evidence type="ECO:0000256" key="6">
    <source>
        <dbReference type="PIRSR" id="PIRSR001365-2"/>
    </source>
</evidence>
<dbReference type="Proteomes" id="UP000094271">
    <property type="component" value="Unassembled WGS sequence"/>
</dbReference>
<dbReference type="OrthoDB" id="9771791at2"/>
<feature type="binding site" evidence="6">
    <location>
        <position position="47"/>
    </location>
    <ligand>
        <name>pyruvate</name>
        <dbReference type="ChEBI" id="CHEBI:15361"/>
    </ligand>
</feature>
<keyword evidence="10" id="KW-1185">Reference proteome</keyword>
<dbReference type="InterPro" id="IPR002220">
    <property type="entry name" value="DapA-like"/>
</dbReference>
<dbReference type="PRINTS" id="PR00146">
    <property type="entry name" value="DHPICSNTHASE"/>
</dbReference>
<dbReference type="AlphaFoldDB" id="A0A1E3UDP3"/>
<reference evidence="7 9" key="2">
    <citation type="submission" date="2016-08" db="EMBL/GenBank/DDBJ databases">
        <authorList>
            <person name="Seilhamer J.J."/>
        </authorList>
    </citation>
    <scope>NUCLEOTIDE SEQUENCE [LARGE SCALE GENOMIC DNA]</scope>
    <source>
        <strain evidence="7 9">NML150140-1</strain>
    </source>
</reference>
<feature type="active site" description="Proton donor/acceptor" evidence="5">
    <location>
        <position position="137"/>
    </location>
</feature>
<dbReference type="PIRSF" id="PIRSF001365">
    <property type="entry name" value="DHDPS"/>
    <property type="match status" value="1"/>
</dbReference>
<evidence type="ECO:0000313" key="10">
    <source>
        <dbReference type="Proteomes" id="UP000094869"/>
    </source>
</evidence>
<feature type="binding site" evidence="6">
    <location>
        <position position="206"/>
    </location>
    <ligand>
        <name>pyruvate</name>
        <dbReference type="ChEBI" id="CHEBI:15361"/>
    </ligand>
</feature>
<reference evidence="8 10" key="1">
    <citation type="submission" date="2016-08" db="EMBL/GenBank/DDBJ databases">
        <title>Characterization of Isolates of Eisenbergiella tayi Derived from Blood Cultures, Using Whole Genome Sequencing.</title>
        <authorList>
            <person name="Bernier A.-M."/>
            <person name="Burdz T."/>
            <person name="Wiebe D."/>
            <person name="Bernard K."/>
        </authorList>
    </citation>
    <scope>NUCLEOTIDE SEQUENCE [LARGE SCALE GENOMIC DNA]</scope>
    <source>
        <strain evidence="8 10">NML120146</strain>
    </source>
</reference>
<dbReference type="EMBL" id="MEHD01000006">
    <property type="protein sequence ID" value="ODR61546.1"/>
    <property type="molecule type" value="Genomic_DNA"/>
</dbReference>
<dbReference type="InterPro" id="IPR013785">
    <property type="entry name" value="Aldolase_TIM"/>
</dbReference>
<proteinExistence type="inferred from homology"/>
<comment type="caution">
    <text evidence="7">The sequence shown here is derived from an EMBL/GenBank/DDBJ whole genome shotgun (WGS) entry which is preliminary data.</text>
</comment>
<dbReference type="SMART" id="SM01130">
    <property type="entry name" value="DHDPS"/>
    <property type="match status" value="1"/>
</dbReference>
<dbReference type="CDD" id="cd00408">
    <property type="entry name" value="DHDPS-like"/>
    <property type="match status" value="1"/>
</dbReference>
<dbReference type="Gene3D" id="3.20.20.70">
    <property type="entry name" value="Aldolase class I"/>
    <property type="match status" value="1"/>
</dbReference>
<dbReference type="GO" id="GO:0008840">
    <property type="term" value="F:4-hydroxy-tetrahydrodipicolinate synthase activity"/>
    <property type="evidence" value="ECO:0007669"/>
    <property type="project" value="TreeGrafter"/>
</dbReference>
<keyword evidence="3" id="KW-0704">Schiff base</keyword>
<dbReference type="RefSeq" id="WP_069408762.1">
    <property type="nucleotide sequence ID" value="NZ_JAQCZP010000037.1"/>
</dbReference>
<keyword evidence="2 4" id="KW-0456">Lyase</keyword>
<dbReference type="EMBL" id="MEHA01000017">
    <property type="protein sequence ID" value="ODR48432.1"/>
    <property type="molecule type" value="Genomic_DNA"/>
</dbReference>
<feature type="active site" description="Schiff-base intermediate with substrate" evidence="5">
    <location>
        <position position="166"/>
    </location>
</feature>
<accession>A0A1E3UDP3</accession>
<evidence type="ECO:0000256" key="3">
    <source>
        <dbReference type="ARBA" id="ARBA00023270"/>
    </source>
</evidence>
<evidence type="ECO:0000256" key="5">
    <source>
        <dbReference type="PIRSR" id="PIRSR001365-1"/>
    </source>
</evidence>
<name>A0A1E3UDP3_9FIRM</name>
<dbReference type="PANTHER" id="PTHR12128">
    <property type="entry name" value="DIHYDRODIPICOLINATE SYNTHASE"/>
    <property type="match status" value="1"/>
</dbReference>
<evidence type="ECO:0000256" key="4">
    <source>
        <dbReference type="PIRNR" id="PIRNR001365"/>
    </source>
</evidence>
<gene>
    <name evidence="7" type="ORF">BEI59_20980</name>
    <name evidence="8" type="ORF">BEI63_01025</name>
</gene>
<dbReference type="PANTHER" id="PTHR12128:SF66">
    <property type="entry name" value="4-HYDROXY-2-OXOGLUTARATE ALDOLASE, MITOCHONDRIAL"/>
    <property type="match status" value="1"/>
</dbReference>